<dbReference type="Pfam" id="PF00903">
    <property type="entry name" value="Glyoxalase"/>
    <property type="match status" value="1"/>
</dbReference>
<feature type="domain" description="VOC" evidence="1">
    <location>
        <begin position="68"/>
        <end position="192"/>
    </location>
</feature>
<organism evidence="2 3">
    <name type="scientific">Kocuria sediminis</name>
    <dbReference type="NCBI Taxonomy" id="1038857"/>
    <lineage>
        <taxon>Bacteria</taxon>
        <taxon>Bacillati</taxon>
        <taxon>Actinomycetota</taxon>
        <taxon>Actinomycetes</taxon>
        <taxon>Micrococcales</taxon>
        <taxon>Micrococcaceae</taxon>
        <taxon>Kocuria</taxon>
    </lineage>
</organism>
<reference evidence="2 3" key="1">
    <citation type="submission" date="2019-12" db="EMBL/GenBank/DDBJ databases">
        <authorList>
            <person name="Shi Y."/>
        </authorList>
    </citation>
    <scope>NUCLEOTIDE SEQUENCE [LARGE SCALE GENOMIC DNA]</scope>
    <source>
        <strain evidence="2 3">JCM 17929</strain>
    </source>
</reference>
<name>A0A6N8GLC8_9MICC</name>
<gene>
    <name evidence="2" type="ORF">GMA12_12390</name>
</gene>
<dbReference type="PANTHER" id="PTHR36503">
    <property type="entry name" value="BLR2520 PROTEIN"/>
    <property type="match status" value="1"/>
</dbReference>
<protein>
    <recommendedName>
        <fullName evidence="1">VOC domain-containing protein</fullName>
    </recommendedName>
</protein>
<comment type="caution">
    <text evidence="2">The sequence shown here is derived from an EMBL/GenBank/DDBJ whole genome shotgun (WGS) entry which is preliminary data.</text>
</comment>
<dbReference type="InterPro" id="IPR037523">
    <property type="entry name" value="VOC_core"/>
</dbReference>
<dbReference type="SUPFAM" id="SSF54593">
    <property type="entry name" value="Glyoxalase/Bleomycin resistance protein/Dihydroxybiphenyl dioxygenase"/>
    <property type="match status" value="1"/>
</dbReference>
<accession>A0A6N8GLC8</accession>
<evidence type="ECO:0000313" key="2">
    <source>
        <dbReference type="EMBL" id="MUN63926.1"/>
    </source>
</evidence>
<dbReference type="EMBL" id="WOGU01000010">
    <property type="protein sequence ID" value="MUN63926.1"/>
    <property type="molecule type" value="Genomic_DNA"/>
</dbReference>
<keyword evidence="3" id="KW-1185">Reference proteome</keyword>
<sequence>MTSMTVSTALVRRPFRSPADDAPTPCRCRAVAIATCAPISRHTVAAAHTSGPSWSRALPHSGGDVMITADFVALPVADLDRARRFYTRLGWELGPPSRNVPEGATMLVRGAAHVMVLSEDRHRRPVGPEAPGTAADSSVVTAIDVGSPGEVDAVVERAVRAGATEGDTMDYGFLRSRSFQAPDGHHWEVLWVDPAPVPARAGGAGEQPWRRPS</sequence>
<dbReference type="Gene3D" id="3.10.180.10">
    <property type="entry name" value="2,3-Dihydroxybiphenyl 1,2-Dioxygenase, domain 1"/>
    <property type="match status" value="1"/>
</dbReference>
<dbReference type="AlphaFoldDB" id="A0A6N8GLC8"/>
<dbReference type="PANTHER" id="PTHR36503:SF2">
    <property type="entry name" value="BLR2408 PROTEIN"/>
    <property type="match status" value="1"/>
</dbReference>
<evidence type="ECO:0000313" key="3">
    <source>
        <dbReference type="Proteomes" id="UP000436989"/>
    </source>
</evidence>
<proteinExistence type="predicted"/>
<evidence type="ECO:0000259" key="1">
    <source>
        <dbReference type="PROSITE" id="PS51819"/>
    </source>
</evidence>
<dbReference type="InterPro" id="IPR004360">
    <property type="entry name" value="Glyas_Fos-R_dOase_dom"/>
</dbReference>
<dbReference type="InterPro" id="IPR029068">
    <property type="entry name" value="Glyas_Bleomycin-R_OHBP_Dase"/>
</dbReference>
<dbReference type="PROSITE" id="PS51819">
    <property type="entry name" value="VOC"/>
    <property type="match status" value="1"/>
</dbReference>
<dbReference type="Proteomes" id="UP000436989">
    <property type="component" value="Unassembled WGS sequence"/>
</dbReference>